<evidence type="ECO:0000256" key="4">
    <source>
        <dbReference type="ARBA" id="ARBA00049243"/>
    </source>
</evidence>
<organism evidence="6 7">
    <name type="scientific">Canna indica</name>
    <name type="common">Indian-shot</name>
    <dbReference type="NCBI Taxonomy" id="4628"/>
    <lineage>
        <taxon>Eukaryota</taxon>
        <taxon>Viridiplantae</taxon>
        <taxon>Streptophyta</taxon>
        <taxon>Embryophyta</taxon>
        <taxon>Tracheophyta</taxon>
        <taxon>Spermatophyta</taxon>
        <taxon>Magnoliopsida</taxon>
        <taxon>Liliopsida</taxon>
        <taxon>Zingiberales</taxon>
        <taxon>Cannaceae</taxon>
        <taxon>Canna</taxon>
    </lineage>
</organism>
<evidence type="ECO:0000259" key="5">
    <source>
        <dbReference type="Pfam" id="PF01557"/>
    </source>
</evidence>
<dbReference type="Gene3D" id="3.90.180.10">
    <property type="entry name" value="Medium-chain alcohol dehydrogenases, catalytic domain"/>
    <property type="match status" value="1"/>
</dbReference>
<dbReference type="GO" id="GO:0051903">
    <property type="term" value="F:S-(hydroxymethyl)glutathione dehydrogenase [NAD(P)+] activity"/>
    <property type="evidence" value="ECO:0007669"/>
    <property type="project" value="TreeGrafter"/>
</dbReference>
<keyword evidence="7" id="KW-1185">Reference proteome</keyword>
<evidence type="ECO:0000313" key="7">
    <source>
        <dbReference type="Proteomes" id="UP001327560"/>
    </source>
</evidence>
<comment type="similarity">
    <text evidence="1">Belongs to the FAH family.</text>
</comment>
<proteinExistence type="inferred from homology"/>
<dbReference type="GO" id="GO:0004022">
    <property type="term" value="F:alcohol dehydrogenase (NAD+) activity"/>
    <property type="evidence" value="ECO:0007669"/>
    <property type="project" value="UniProtKB-EC"/>
</dbReference>
<evidence type="ECO:0000256" key="2">
    <source>
        <dbReference type="ARBA" id="ARBA00022723"/>
    </source>
</evidence>
<keyword evidence="3" id="KW-0862">Zinc</keyword>
<dbReference type="Gene3D" id="3.90.850.10">
    <property type="entry name" value="Fumarylacetoacetase-like, C-terminal domain"/>
    <property type="match status" value="1"/>
</dbReference>
<dbReference type="InterPro" id="IPR011032">
    <property type="entry name" value="GroES-like_sf"/>
</dbReference>
<feature type="domain" description="Fumarylacetoacetase-like C-terminal" evidence="5">
    <location>
        <begin position="1"/>
        <end position="51"/>
    </location>
</feature>
<dbReference type="PANTHER" id="PTHR43880">
    <property type="entry name" value="ALCOHOL DEHYDROGENASE"/>
    <property type="match status" value="1"/>
</dbReference>
<reference evidence="6 7" key="1">
    <citation type="submission" date="2023-10" db="EMBL/GenBank/DDBJ databases">
        <title>Chromosome-scale genome assembly provides insights into flower coloration mechanisms of Canna indica.</title>
        <authorList>
            <person name="Li C."/>
        </authorList>
    </citation>
    <scope>NUCLEOTIDE SEQUENCE [LARGE SCALE GENOMIC DNA]</scope>
    <source>
        <tissue evidence="6">Flower</tissue>
    </source>
</reference>
<evidence type="ECO:0000256" key="3">
    <source>
        <dbReference type="ARBA" id="ARBA00022833"/>
    </source>
</evidence>
<name>A0AAQ3KU82_9LILI</name>
<evidence type="ECO:0000256" key="1">
    <source>
        <dbReference type="ARBA" id="ARBA00010211"/>
    </source>
</evidence>
<dbReference type="SUPFAM" id="SSF56529">
    <property type="entry name" value="FAH"/>
    <property type="match status" value="1"/>
</dbReference>
<keyword evidence="2" id="KW-0479">Metal-binding</keyword>
<dbReference type="AlphaFoldDB" id="A0AAQ3KU82"/>
<dbReference type="Proteomes" id="UP001327560">
    <property type="component" value="Chromosome 7"/>
</dbReference>
<dbReference type="SUPFAM" id="SSF50129">
    <property type="entry name" value="GroES-like"/>
    <property type="match status" value="1"/>
</dbReference>
<accession>A0AAQ3KU82</accession>
<dbReference type="GO" id="GO:0005829">
    <property type="term" value="C:cytosol"/>
    <property type="evidence" value="ECO:0007669"/>
    <property type="project" value="TreeGrafter"/>
</dbReference>
<dbReference type="Pfam" id="PF01557">
    <property type="entry name" value="FAA_hydrolase"/>
    <property type="match status" value="1"/>
</dbReference>
<dbReference type="InterPro" id="IPR036663">
    <property type="entry name" value="Fumarylacetoacetase_C_sf"/>
</dbReference>
<sequence length="345" mass="38910">MKPTSSYLQNRGTIKVPHPLEVLDHEVELAVVIGRKARDVTEAAAMDYVEAAVAWEAGKPLVIEEVEVPPPQAMEVRIKILFTSLYHTDVYFWEAKMLKFCLWFSHRYNVTFVMRLQVRSTKGATDYKFKVIRESPKSSRKVTENKRNEQSLDPKLVGNERIFIGSDLMDSQKDIVYTRRLRLQYTKMRKPLVVEIRITHRRSCLSRSSFSLHVLRRGRIVSFSLYIFAPYISLQPCTPQSSFLGRPSPGLSLPLRARARLRSGSGRPEFLKICNIKVNGGIHASSGGEEAARGASCVFPRGGGQASLAASSREDATCATFSREDVATWAAFPRELKTQNRVFPG</sequence>
<dbReference type="GO" id="GO:0046294">
    <property type="term" value="P:formaldehyde catabolic process"/>
    <property type="evidence" value="ECO:0007669"/>
    <property type="project" value="TreeGrafter"/>
</dbReference>
<comment type="catalytic activity">
    <reaction evidence="4">
        <text>a primary alcohol + NAD(+) = an aldehyde + NADH + H(+)</text>
        <dbReference type="Rhea" id="RHEA:10736"/>
        <dbReference type="ChEBI" id="CHEBI:15378"/>
        <dbReference type="ChEBI" id="CHEBI:15734"/>
        <dbReference type="ChEBI" id="CHEBI:17478"/>
        <dbReference type="ChEBI" id="CHEBI:57540"/>
        <dbReference type="ChEBI" id="CHEBI:57945"/>
        <dbReference type="EC" id="1.1.1.1"/>
    </reaction>
</comment>
<dbReference type="InterPro" id="IPR011234">
    <property type="entry name" value="Fumarylacetoacetase-like_C"/>
</dbReference>
<dbReference type="EMBL" id="CP136896">
    <property type="protein sequence ID" value="WOL13687.1"/>
    <property type="molecule type" value="Genomic_DNA"/>
</dbReference>
<gene>
    <name evidence="6" type="ORF">Cni_G22460</name>
</gene>
<protein>
    <submittedName>
        <fullName evidence="6">Alcohol dehydrogenase 1</fullName>
    </submittedName>
</protein>
<dbReference type="PANTHER" id="PTHR43880:SF26">
    <property type="entry name" value="ALCOHOL DEHYDROGENASE CLASS-P"/>
    <property type="match status" value="1"/>
</dbReference>
<dbReference type="GO" id="GO:0008270">
    <property type="term" value="F:zinc ion binding"/>
    <property type="evidence" value="ECO:0007669"/>
    <property type="project" value="TreeGrafter"/>
</dbReference>
<evidence type="ECO:0000313" key="6">
    <source>
        <dbReference type="EMBL" id="WOL13687.1"/>
    </source>
</evidence>